<feature type="compositionally biased region" description="Low complexity" evidence="1">
    <location>
        <begin position="158"/>
        <end position="169"/>
    </location>
</feature>
<reference evidence="3 5" key="2">
    <citation type="submission" date="2018-07" db="EMBL/GenBank/DDBJ databases">
        <title>Draft Genome Assemblies for Five Robust Yarrowia lipolytica Strains Exhibiting High Lipid Production and Pentose Sugar Utilization and Sugar Alcohol Secretion from Undetoxified Lignocellulosic Biomass Hydrolysates.</title>
        <authorList>
            <consortium name="DOE Joint Genome Institute"/>
            <person name="Walker C."/>
            <person name="Ryu S."/>
            <person name="Na H."/>
            <person name="Zane M."/>
            <person name="LaButti K."/>
            <person name="Lipzen A."/>
            <person name="Haridas S."/>
            <person name="Barry K."/>
            <person name="Grigoriev I.V."/>
            <person name="Quarterman J."/>
            <person name="Slininger P."/>
            <person name="Dien B."/>
            <person name="Trinh C.T."/>
        </authorList>
    </citation>
    <scope>NUCLEOTIDE SEQUENCE [LARGE SCALE GENOMIC DNA]</scope>
    <source>
        <strain evidence="3 5">YB392</strain>
    </source>
</reference>
<dbReference type="VEuPathDB" id="FungiDB:YALI1_E26076g"/>
<dbReference type="AlphaFoldDB" id="A0A1D8NJI0"/>
<organism evidence="2 4">
    <name type="scientific">Yarrowia lipolytica</name>
    <name type="common">Candida lipolytica</name>
    <dbReference type="NCBI Taxonomy" id="4952"/>
    <lineage>
        <taxon>Eukaryota</taxon>
        <taxon>Fungi</taxon>
        <taxon>Dikarya</taxon>
        <taxon>Ascomycota</taxon>
        <taxon>Saccharomycotina</taxon>
        <taxon>Dipodascomycetes</taxon>
        <taxon>Dipodascales</taxon>
        <taxon>Dipodascales incertae sedis</taxon>
        <taxon>Yarrowia</taxon>
    </lineage>
</organism>
<feature type="compositionally biased region" description="Pro residues" evidence="1">
    <location>
        <begin position="293"/>
        <end position="308"/>
    </location>
</feature>
<evidence type="ECO:0000313" key="4">
    <source>
        <dbReference type="Proteomes" id="UP000182444"/>
    </source>
</evidence>
<feature type="compositionally biased region" description="Basic residues" evidence="1">
    <location>
        <begin position="249"/>
        <end position="263"/>
    </location>
</feature>
<feature type="region of interest" description="Disordered" evidence="1">
    <location>
        <begin position="145"/>
        <end position="178"/>
    </location>
</feature>
<feature type="compositionally biased region" description="Acidic residues" evidence="1">
    <location>
        <begin position="232"/>
        <end position="245"/>
    </location>
</feature>
<proteinExistence type="predicted"/>
<feature type="compositionally biased region" description="Low complexity" evidence="1">
    <location>
        <begin position="207"/>
        <end position="218"/>
    </location>
</feature>
<dbReference type="EMBL" id="KZ858954">
    <property type="protein sequence ID" value="RDW28258.1"/>
    <property type="molecule type" value="Genomic_DNA"/>
</dbReference>
<protein>
    <submittedName>
        <fullName evidence="2">Uncharacterized protein</fullName>
    </submittedName>
</protein>
<feature type="region of interest" description="Disordered" evidence="1">
    <location>
        <begin position="196"/>
        <end position="404"/>
    </location>
</feature>
<evidence type="ECO:0000313" key="3">
    <source>
        <dbReference type="EMBL" id="RDW28258.1"/>
    </source>
</evidence>
<gene>
    <name evidence="3" type="ORF">B0I71DRAFT_127829</name>
    <name evidence="2" type="ORF">YALI1_E26076g</name>
</gene>
<evidence type="ECO:0000313" key="2">
    <source>
        <dbReference type="EMBL" id="AOW05779.1"/>
    </source>
</evidence>
<feature type="compositionally biased region" description="Basic and acidic residues" evidence="1">
    <location>
        <begin position="222"/>
        <end position="231"/>
    </location>
</feature>
<evidence type="ECO:0000313" key="5">
    <source>
        <dbReference type="Proteomes" id="UP000256601"/>
    </source>
</evidence>
<reference evidence="2 4" key="1">
    <citation type="journal article" date="2016" name="PLoS ONE">
        <title>Sequence Assembly of Yarrowia lipolytica Strain W29/CLIB89 Shows Transposable Element Diversity.</title>
        <authorList>
            <person name="Magnan C."/>
            <person name="Yu J."/>
            <person name="Chang I."/>
            <person name="Jahn E."/>
            <person name="Kanomata Y."/>
            <person name="Wu J."/>
            <person name="Zeller M."/>
            <person name="Oakes M."/>
            <person name="Baldi P."/>
            <person name="Sandmeyer S."/>
        </authorList>
    </citation>
    <scope>NUCLEOTIDE SEQUENCE [LARGE SCALE GENOMIC DNA]</scope>
    <source>
        <strain evidence="2">CLIB89</strain>
        <strain evidence="4">CLIB89(W29)</strain>
    </source>
</reference>
<sequence length="404" mass="44814">MYDFEDEAKKVIGLRDTLVKHAEDAKLLTMDAADLPPALAQFQQRYKRFVIERRLQRDRDTTRDKLQMAKHGRFDLLNDEFLSEKAKDEDNDKLRAAFDLSGVQSKLVLQVEAAGGGNVVTPSAAMTNVSGPSTCTTGVTVASSATPAATSDVRSGNAASAPAPPATSSFTQADQPMYGDDDCMIVREATATKVISLPSSPTPSPKAPTTQSPQQQPQYSDHAPDGEVREQDDLDDQDDPEEDGDVPPKKKRLSKKQREKRKQLQQQQFMLQYQLRQQLMGQMNPSLYDPNNPSQPPLPKQPQPPAPGEPQTQASQGQNIGQQQFPFTFPPFNPAYKFNMPGMPPMPPMPPGMPPMPFWPSNFSPPPQPQPQPQPQQQPQQQQQRQRKTPDPNDVYGQPSYTDN</sequence>
<feature type="compositionally biased region" description="Pro residues" evidence="1">
    <location>
        <begin position="342"/>
        <end position="376"/>
    </location>
</feature>
<dbReference type="VEuPathDB" id="FungiDB:YALI0_E22066g"/>
<dbReference type="EMBL" id="CP017557">
    <property type="protein sequence ID" value="AOW05779.1"/>
    <property type="molecule type" value="Genomic_DNA"/>
</dbReference>
<accession>A0A1D8NJI0</accession>
<name>A0A1D8NJI0_YARLL</name>
<feature type="compositionally biased region" description="Low complexity" evidence="1">
    <location>
        <begin position="309"/>
        <end position="327"/>
    </location>
</feature>
<feature type="compositionally biased region" description="Low complexity" evidence="1">
    <location>
        <begin position="264"/>
        <end position="279"/>
    </location>
</feature>
<dbReference type="Proteomes" id="UP000182444">
    <property type="component" value="Chromosome 1E"/>
</dbReference>
<dbReference type="GeneID" id="2911968"/>
<dbReference type="Proteomes" id="UP000256601">
    <property type="component" value="Unassembled WGS sequence"/>
</dbReference>
<evidence type="ECO:0000256" key="1">
    <source>
        <dbReference type="SAM" id="MobiDB-lite"/>
    </source>
</evidence>
<dbReference type="KEGG" id="yli:2911968"/>